<sequence length="299" mass="33646">MQTARQQKKLVAVDHIFFSVEKGEIFGLLGPNGAGKTTTLEMIEGLQEPTSGTTHINGLDTHRELEKVKNLIGIQLQSSAYYEYLRLGEILDLFGSFYAKAVDPDKLLDIVKLRDKKKSLIKELSGGQQQRFSICAALVNDPEVVFLDEPTTGLDPQARHAMWEFIEKINEEGKTVILTTHYMEEAEYLCSRVGIMDQGKIIALDTPKNLIRKLQSSSRITFQGDKQTDRNSLAKVDGVLEVGVTGDYIFHLKVTKSHETISHLHAWANARHVTLYDLEIISANLEDVFLEFTGKKLRD</sequence>
<dbReference type="CDD" id="cd03263">
    <property type="entry name" value="ABC_subfamily_A"/>
    <property type="match status" value="1"/>
</dbReference>
<comment type="similarity">
    <text evidence="2">Belongs to the ABC transporter superfamily.</text>
</comment>
<dbReference type="InterPro" id="IPR003439">
    <property type="entry name" value="ABC_transporter-like_ATP-bd"/>
</dbReference>
<dbReference type="PROSITE" id="PS50893">
    <property type="entry name" value="ABC_TRANSPORTER_2"/>
    <property type="match status" value="1"/>
</dbReference>
<keyword evidence="4" id="KW-1003">Cell membrane</keyword>
<dbReference type="Proteomes" id="UP000228711">
    <property type="component" value="Unassembled WGS sequence"/>
</dbReference>
<keyword evidence="7" id="KW-1278">Translocase</keyword>
<dbReference type="GO" id="GO:0016887">
    <property type="term" value="F:ATP hydrolysis activity"/>
    <property type="evidence" value="ECO:0007669"/>
    <property type="project" value="InterPro"/>
</dbReference>
<evidence type="ECO:0000313" key="10">
    <source>
        <dbReference type="EMBL" id="PIS41266.1"/>
    </source>
</evidence>
<evidence type="ECO:0000313" key="11">
    <source>
        <dbReference type="Proteomes" id="UP000228711"/>
    </source>
</evidence>
<dbReference type="InterPro" id="IPR003593">
    <property type="entry name" value="AAA+_ATPase"/>
</dbReference>
<dbReference type="EMBL" id="PEXV01000133">
    <property type="protein sequence ID" value="PIS41266.1"/>
    <property type="molecule type" value="Genomic_DNA"/>
</dbReference>
<dbReference type="PANTHER" id="PTHR42711:SF5">
    <property type="entry name" value="ABC TRANSPORTER ATP-BINDING PROTEIN NATA"/>
    <property type="match status" value="1"/>
</dbReference>
<evidence type="ECO:0000256" key="6">
    <source>
        <dbReference type="ARBA" id="ARBA00022840"/>
    </source>
</evidence>
<accession>A0A2H0YS44</accession>
<dbReference type="Pfam" id="PF00005">
    <property type="entry name" value="ABC_tran"/>
    <property type="match status" value="1"/>
</dbReference>
<dbReference type="PANTHER" id="PTHR42711">
    <property type="entry name" value="ABC TRANSPORTER ATP-BINDING PROTEIN"/>
    <property type="match status" value="1"/>
</dbReference>
<comment type="caution">
    <text evidence="10">The sequence shown here is derived from an EMBL/GenBank/DDBJ whole genome shotgun (WGS) entry which is preliminary data.</text>
</comment>
<evidence type="ECO:0000256" key="2">
    <source>
        <dbReference type="ARBA" id="ARBA00005417"/>
    </source>
</evidence>
<protein>
    <submittedName>
        <fullName evidence="10">ABC transporter</fullName>
    </submittedName>
</protein>
<gene>
    <name evidence="10" type="ORF">COT25_04090</name>
</gene>
<evidence type="ECO:0000256" key="1">
    <source>
        <dbReference type="ARBA" id="ARBA00004236"/>
    </source>
</evidence>
<evidence type="ECO:0000256" key="3">
    <source>
        <dbReference type="ARBA" id="ARBA00022448"/>
    </source>
</evidence>
<dbReference type="InterPro" id="IPR017871">
    <property type="entry name" value="ABC_transporter-like_CS"/>
</dbReference>
<keyword evidence="8" id="KW-0472">Membrane</keyword>
<dbReference type="SMART" id="SM00382">
    <property type="entry name" value="AAA"/>
    <property type="match status" value="1"/>
</dbReference>
<dbReference type="FunFam" id="3.40.50.300:FF:000589">
    <property type="entry name" value="ABC transporter, ATP-binding subunit"/>
    <property type="match status" value="1"/>
</dbReference>
<dbReference type="Gene3D" id="3.40.50.300">
    <property type="entry name" value="P-loop containing nucleotide triphosphate hydrolases"/>
    <property type="match status" value="1"/>
</dbReference>
<evidence type="ECO:0000256" key="5">
    <source>
        <dbReference type="ARBA" id="ARBA00022741"/>
    </source>
</evidence>
<dbReference type="GO" id="GO:0005524">
    <property type="term" value="F:ATP binding"/>
    <property type="evidence" value="ECO:0007669"/>
    <property type="project" value="UniProtKB-KW"/>
</dbReference>
<evidence type="ECO:0000256" key="8">
    <source>
        <dbReference type="ARBA" id="ARBA00023136"/>
    </source>
</evidence>
<dbReference type="AlphaFoldDB" id="A0A2H0YS44"/>
<feature type="domain" description="ABC transporter" evidence="9">
    <location>
        <begin position="1"/>
        <end position="223"/>
    </location>
</feature>
<dbReference type="InterPro" id="IPR050763">
    <property type="entry name" value="ABC_transporter_ATP-binding"/>
</dbReference>
<keyword evidence="3" id="KW-0813">Transport</keyword>
<proteinExistence type="inferred from homology"/>
<dbReference type="SUPFAM" id="SSF52540">
    <property type="entry name" value="P-loop containing nucleoside triphosphate hydrolases"/>
    <property type="match status" value="1"/>
</dbReference>
<evidence type="ECO:0000256" key="7">
    <source>
        <dbReference type="ARBA" id="ARBA00022967"/>
    </source>
</evidence>
<dbReference type="GO" id="GO:0005886">
    <property type="term" value="C:plasma membrane"/>
    <property type="evidence" value="ECO:0007669"/>
    <property type="project" value="UniProtKB-SubCell"/>
</dbReference>
<dbReference type="InterPro" id="IPR027417">
    <property type="entry name" value="P-loop_NTPase"/>
</dbReference>
<comment type="subcellular location">
    <subcellularLocation>
        <location evidence="1">Cell membrane</location>
    </subcellularLocation>
</comment>
<keyword evidence="5" id="KW-0547">Nucleotide-binding</keyword>
<reference evidence="11" key="1">
    <citation type="submission" date="2017-09" db="EMBL/GenBank/DDBJ databases">
        <title>Depth-based differentiation of microbial function through sediment-hosted aquifers and enrichment of novel symbionts in the deep terrestrial subsurface.</title>
        <authorList>
            <person name="Probst A.J."/>
            <person name="Ladd B."/>
            <person name="Jarett J.K."/>
            <person name="Geller-Mcgrath D.E."/>
            <person name="Sieber C.M.K."/>
            <person name="Emerson J.B."/>
            <person name="Anantharaman K."/>
            <person name="Thomas B.C."/>
            <person name="Malmstrom R."/>
            <person name="Stieglmeier M."/>
            <person name="Klingl A."/>
            <person name="Woyke T."/>
            <person name="Ryan C.M."/>
            <person name="Banfield J.F."/>
        </authorList>
    </citation>
    <scope>NUCLEOTIDE SEQUENCE [LARGE SCALE GENOMIC DNA]</scope>
</reference>
<evidence type="ECO:0000259" key="9">
    <source>
        <dbReference type="PROSITE" id="PS50893"/>
    </source>
</evidence>
<dbReference type="PROSITE" id="PS00211">
    <property type="entry name" value="ABC_TRANSPORTER_1"/>
    <property type="match status" value="1"/>
</dbReference>
<keyword evidence="6" id="KW-0067">ATP-binding</keyword>
<organism evidence="10 11">
    <name type="scientific">Candidatus Kerfeldbacteria bacterium CG08_land_8_20_14_0_20_42_7</name>
    <dbReference type="NCBI Taxonomy" id="2014245"/>
    <lineage>
        <taxon>Bacteria</taxon>
        <taxon>Candidatus Kerfeldiibacteriota</taxon>
    </lineage>
</organism>
<evidence type="ECO:0000256" key="4">
    <source>
        <dbReference type="ARBA" id="ARBA00022475"/>
    </source>
</evidence>
<name>A0A2H0YS44_9BACT</name>